<dbReference type="STRING" id="74557.A0A1V9ZLR8"/>
<evidence type="ECO:0000313" key="1">
    <source>
        <dbReference type="EMBL" id="OQR98939.1"/>
    </source>
</evidence>
<dbReference type="Proteomes" id="UP000243217">
    <property type="component" value="Unassembled WGS sequence"/>
</dbReference>
<accession>A0A1V9ZLR8</accession>
<dbReference type="InterPro" id="IPR035992">
    <property type="entry name" value="Ricin_B-like_lectins"/>
</dbReference>
<keyword evidence="2" id="KW-1185">Reference proteome</keyword>
<dbReference type="PROSITE" id="PS50231">
    <property type="entry name" value="RICIN_B_LECTIN"/>
    <property type="match status" value="1"/>
</dbReference>
<evidence type="ECO:0000313" key="2">
    <source>
        <dbReference type="Proteomes" id="UP000243217"/>
    </source>
</evidence>
<name>A0A1V9ZLR8_9STRA</name>
<comment type="caution">
    <text evidence="1">The sequence shown here is derived from an EMBL/GenBank/DDBJ whole genome shotgun (WGS) entry which is preliminary data.</text>
</comment>
<proteinExistence type="predicted"/>
<gene>
    <name evidence="1" type="ORF">THRCLA_21858</name>
</gene>
<reference evidence="1 2" key="1">
    <citation type="journal article" date="2014" name="Genome Biol. Evol.">
        <title>The secreted proteins of Achlya hypogyna and Thraustotheca clavata identify the ancestral oomycete secretome and reveal gene acquisitions by horizontal gene transfer.</title>
        <authorList>
            <person name="Misner I."/>
            <person name="Blouin N."/>
            <person name="Leonard G."/>
            <person name="Richards T.A."/>
            <person name="Lane C.E."/>
        </authorList>
    </citation>
    <scope>NUCLEOTIDE SEQUENCE [LARGE SCALE GENOMIC DNA]</scope>
    <source>
        <strain evidence="1 2">ATCC 34112</strain>
    </source>
</reference>
<dbReference type="SUPFAM" id="SSF50370">
    <property type="entry name" value="Ricin B-like lectins"/>
    <property type="match status" value="1"/>
</dbReference>
<dbReference type="AlphaFoldDB" id="A0A1V9ZLR8"/>
<protein>
    <submittedName>
        <fullName evidence="1">Uncharacterized protein</fullName>
    </submittedName>
</protein>
<dbReference type="Gene3D" id="2.80.10.50">
    <property type="match status" value="1"/>
</dbReference>
<sequence>MVLQLVKSKRQCLEAIPASQPNQGYSGVKTAPCDFNNDKQKWNLGAYLISRDDYNYCLKYDTSRRSSVVTMGPCEYCTPTISDQYFADCSTVPDYVRITST</sequence>
<organism evidence="1 2">
    <name type="scientific">Thraustotheca clavata</name>
    <dbReference type="NCBI Taxonomy" id="74557"/>
    <lineage>
        <taxon>Eukaryota</taxon>
        <taxon>Sar</taxon>
        <taxon>Stramenopiles</taxon>
        <taxon>Oomycota</taxon>
        <taxon>Saprolegniomycetes</taxon>
        <taxon>Saprolegniales</taxon>
        <taxon>Achlyaceae</taxon>
        <taxon>Thraustotheca</taxon>
    </lineage>
</organism>
<dbReference type="EMBL" id="JNBS01001833">
    <property type="protein sequence ID" value="OQR98939.1"/>
    <property type="molecule type" value="Genomic_DNA"/>
</dbReference>